<dbReference type="Gene3D" id="1.10.10.60">
    <property type="entry name" value="Homeodomain-like"/>
    <property type="match status" value="1"/>
</dbReference>
<keyword evidence="4" id="KW-0238">DNA-binding</keyword>
<dbReference type="Proteomes" id="UP000344571">
    <property type="component" value="Chromosome"/>
</dbReference>
<comment type="similarity">
    <text evidence="2">Belongs to the transposase IS30 family.</text>
</comment>
<dbReference type="InterPro" id="IPR025246">
    <property type="entry name" value="IS30-like_HTH"/>
</dbReference>
<dbReference type="EMBL" id="CP033116">
    <property type="protein sequence ID" value="QFY58217.1"/>
    <property type="molecule type" value="Genomic_DNA"/>
</dbReference>
<dbReference type="InterPro" id="IPR053392">
    <property type="entry name" value="Transposase_IS30-like"/>
</dbReference>
<evidence type="ECO:0000256" key="2">
    <source>
        <dbReference type="ARBA" id="ARBA00006363"/>
    </source>
</evidence>
<dbReference type="Gene3D" id="3.30.420.10">
    <property type="entry name" value="Ribonuclease H-like superfamily/Ribonuclease H"/>
    <property type="match status" value="1"/>
</dbReference>
<evidence type="ECO:0000256" key="1">
    <source>
        <dbReference type="ARBA" id="ARBA00002190"/>
    </source>
</evidence>
<evidence type="ECO:0000256" key="3">
    <source>
        <dbReference type="ARBA" id="ARBA00022578"/>
    </source>
</evidence>
<dbReference type="GO" id="GO:0015074">
    <property type="term" value="P:DNA integration"/>
    <property type="evidence" value="ECO:0007669"/>
    <property type="project" value="InterPro"/>
</dbReference>
<dbReference type="InterPro" id="IPR051917">
    <property type="entry name" value="Transposase-Integrase"/>
</dbReference>
<keyword evidence="10" id="KW-1185">Reference proteome</keyword>
<feature type="domain" description="Integrase catalytic" evidence="6">
    <location>
        <begin position="173"/>
        <end position="326"/>
    </location>
</feature>
<dbReference type="PANTHER" id="PTHR10948">
    <property type="entry name" value="TRANSPOSASE"/>
    <property type="match status" value="1"/>
</dbReference>
<dbReference type="Pfam" id="PF00665">
    <property type="entry name" value="rve"/>
    <property type="match status" value="1"/>
</dbReference>
<dbReference type="InterPro" id="IPR036397">
    <property type="entry name" value="RNaseH_sf"/>
</dbReference>
<protein>
    <submittedName>
        <fullName evidence="7">IS30 family transposase</fullName>
    </submittedName>
</protein>
<evidence type="ECO:0000313" key="8">
    <source>
        <dbReference type="EMBL" id="QFY58217.1"/>
    </source>
</evidence>
<dbReference type="PANTHER" id="PTHR10948:SF23">
    <property type="entry name" value="TRANSPOSASE INSI FOR INSERTION SEQUENCE ELEMENT IS30A-RELATED"/>
    <property type="match status" value="1"/>
</dbReference>
<evidence type="ECO:0000313" key="9">
    <source>
        <dbReference type="Proteomes" id="UP000243750"/>
    </source>
</evidence>
<dbReference type="PROSITE" id="PS50994">
    <property type="entry name" value="INTEGRASE"/>
    <property type="match status" value="1"/>
</dbReference>
<evidence type="ECO:0000259" key="6">
    <source>
        <dbReference type="PROSITE" id="PS50994"/>
    </source>
</evidence>
<name>A0AA91Z6R4_9GAMM</name>
<evidence type="ECO:0000313" key="7">
    <source>
        <dbReference type="EMBL" id="PCD00010.1"/>
    </source>
</evidence>
<organism evidence="7 9">
    <name type="scientific">Halopseudomonas pelagia</name>
    <dbReference type="NCBI Taxonomy" id="553151"/>
    <lineage>
        <taxon>Bacteria</taxon>
        <taxon>Pseudomonadati</taxon>
        <taxon>Pseudomonadota</taxon>
        <taxon>Gammaproteobacteria</taxon>
        <taxon>Pseudomonadales</taxon>
        <taxon>Pseudomonadaceae</taxon>
        <taxon>Halopseudomonas</taxon>
    </lineage>
</organism>
<sequence length="338" mass="39034">MKTYTHLTTDERVVLMLMRDQGLSLRSISRHLGRHASTLSRELRRNSPTRHYDVIQACALARDRRTKQRRPPRLLPSSELFQVVCEMLKRGWSPQQIASRLKLQWPDRPEFHVSHESIYLAIYAYPRGELKRQLISYLRQGHGKRRRRTVSPGRRERYPADLSIHLRPPEVEDRLIPGHWESDLIMGASNRSAVATMVERTSRFVVLAKLDEPTAECAAQAITREMSRMAPSLLKTMTHDQGSEMARHQDITASTGLKIYFADPHSPWQRGSNENTNGLLRQYLPKGTDLSVVSQERLDEIAELLNTRPRQTLGWRFPVEVLIEHLQLSVSNNLETIN</sequence>
<proteinExistence type="inferred from homology"/>
<dbReference type="AlphaFoldDB" id="A0AA91Z6R4"/>
<dbReference type="SUPFAM" id="SSF53098">
    <property type="entry name" value="Ribonuclease H-like"/>
    <property type="match status" value="1"/>
</dbReference>
<accession>A0AA91Z6R4</accession>
<dbReference type="GO" id="GO:0006313">
    <property type="term" value="P:DNA transposition"/>
    <property type="evidence" value="ECO:0007669"/>
    <property type="project" value="InterPro"/>
</dbReference>
<dbReference type="InterPro" id="IPR012337">
    <property type="entry name" value="RNaseH-like_sf"/>
</dbReference>
<keyword evidence="3" id="KW-0815">Transposition</keyword>
<dbReference type="Pfam" id="PF13936">
    <property type="entry name" value="HTH_38"/>
    <property type="match status" value="1"/>
</dbReference>
<comment type="function">
    <text evidence="1">Required for the transposition of the insertion element.</text>
</comment>
<dbReference type="InterPro" id="IPR001598">
    <property type="entry name" value="Transposase_IS30_CS"/>
</dbReference>
<dbReference type="Proteomes" id="UP000243750">
    <property type="component" value="Unassembled WGS sequence"/>
</dbReference>
<reference evidence="8 10" key="2">
    <citation type="submission" date="2018-10" db="EMBL/GenBank/DDBJ databases">
        <title>Complete genome sequence of Pseudomonas pelagia strain Kongs-67.</title>
        <authorList>
            <person name="Sinha R.K."/>
            <person name="Krishnan K."/>
        </authorList>
    </citation>
    <scope>NUCLEOTIDE SEQUENCE [LARGE SCALE GENOMIC DNA]</scope>
    <source>
        <strain evidence="8 10">Kongs-67</strain>
    </source>
</reference>
<gene>
    <name evidence="7" type="ORF">CO192_07445</name>
    <name evidence="8" type="ORF">EAO82_18715</name>
</gene>
<keyword evidence="5" id="KW-0233">DNA recombination</keyword>
<dbReference type="GO" id="GO:0003677">
    <property type="term" value="F:DNA binding"/>
    <property type="evidence" value="ECO:0007669"/>
    <property type="project" value="UniProtKB-KW"/>
</dbReference>
<dbReference type="GO" id="GO:0005829">
    <property type="term" value="C:cytosol"/>
    <property type="evidence" value="ECO:0007669"/>
    <property type="project" value="TreeGrafter"/>
</dbReference>
<dbReference type="InterPro" id="IPR001584">
    <property type="entry name" value="Integrase_cat-core"/>
</dbReference>
<reference evidence="7 9" key="1">
    <citation type="submission" date="2017-09" db="EMBL/GenBank/DDBJ databases">
        <title>Bacterial and phytoplankton interrelationship in Kongsfjorden, an Arctic fjord.</title>
        <authorList>
            <person name="Sinha R."/>
            <person name="Krishnan K."/>
        </authorList>
    </citation>
    <scope>NUCLEOTIDE SEQUENCE [LARGE SCALE GENOMIC DNA]</scope>
    <source>
        <strain evidence="7 9">58</strain>
    </source>
</reference>
<dbReference type="GO" id="GO:0004803">
    <property type="term" value="F:transposase activity"/>
    <property type="evidence" value="ECO:0007669"/>
    <property type="project" value="InterPro"/>
</dbReference>
<dbReference type="PROSITE" id="PS01043">
    <property type="entry name" value="TRANSPOSASE_IS30"/>
    <property type="match status" value="1"/>
</dbReference>
<dbReference type="NCBIfam" id="NF033563">
    <property type="entry name" value="transpos_IS30"/>
    <property type="match status" value="1"/>
</dbReference>
<dbReference type="RefSeq" id="WP_096345993.1">
    <property type="nucleotide sequence ID" value="NZ_CP033116.1"/>
</dbReference>
<evidence type="ECO:0000313" key="10">
    <source>
        <dbReference type="Proteomes" id="UP000344571"/>
    </source>
</evidence>
<evidence type="ECO:0000256" key="5">
    <source>
        <dbReference type="ARBA" id="ARBA00023172"/>
    </source>
</evidence>
<evidence type="ECO:0000256" key="4">
    <source>
        <dbReference type="ARBA" id="ARBA00023125"/>
    </source>
</evidence>
<dbReference type="EMBL" id="NWMT01000074">
    <property type="protein sequence ID" value="PCD00010.1"/>
    <property type="molecule type" value="Genomic_DNA"/>
</dbReference>